<reference evidence="2" key="1">
    <citation type="submission" date="2021-01" db="EMBL/GenBank/DDBJ databases">
        <title>Whole genome shotgun sequence of Actinocatenispora rupis NBRC 107355.</title>
        <authorList>
            <person name="Komaki H."/>
            <person name="Tamura T."/>
        </authorList>
    </citation>
    <scope>NUCLEOTIDE SEQUENCE</scope>
    <source>
        <strain evidence="2">NBRC 107355</strain>
    </source>
</reference>
<dbReference type="Proteomes" id="UP000612808">
    <property type="component" value="Unassembled WGS sequence"/>
</dbReference>
<keyword evidence="3" id="KW-1185">Reference proteome</keyword>
<organism evidence="2 3">
    <name type="scientific">Actinocatenispora rupis</name>
    <dbReference type="NCBI Taxonomy" id="519421"/>
    <lineage>
        <taxon>Bacteria</taxon>
        <taxon>Bacillati</taxon>
        <taxon>Actinomycetota</taxon>
        <taxon>Actinomycetes</taxon>
        <taxon>Micromonosporales</taxon>
        <taxon>Micromonosporaceae</taxon>
        <taxon>Actinocatenispora</taxon>
    </lineage>
</organism>
<evidence type="ECO:0000259" key="1">
    <source>
        <dbReference type="Pfam" id="PF13349"/>
    </source>
</evidence>
<dbReference type="RefSeq" id="WP_203661932.1">
    <property type="nucleotide sequence ID" value="NZ_BAAAZM010000001.1"/>
</dbReference>
<protein>
    <recommendedName>
        <fullName evidence="1">DUF4097 domain-containing protein</fullName>
    </recommendedName>
</protein>
<dbReference type="EMBL" id="BOMB01000029">
    <property type="protein sequence ID" value="GID14200.1"/>
    <property type="molecule type" value="Genomic_DNA"/>
</dbReference>
<proteinExistence type="predicted"/>
<dbReference type="Gene3D" id="2.160.20.120">
    <property type="match status" value="1"/>
</dbReference>
<evidence type="ECO:0000313" key="2">
    <source>
        <dbReference type="EMBL" id="GID14200.1"/>
    </source>
</evidence>
<comment type="caution">
    <text evidence="2">The sequence shown here is derived from an EMBL/GenBank/DDBJ whole genome shotgun (WGS) entry which is preliminary data.</text>
</comment>
<dbReference type="InterPro" id="IPR025164">
    <property type="entry name" value="Toastrack_DUF4097"/>
</dbReference>
<dbReference type="Pfam" id="PF13349">
    <property type="entry name" value="DUF4097"/>
    <property type="match status" value="1"/>
</dbReference>
<accession>A0A8J3J994</accession>
<evidence type="ECO:0000313" key="3">
    <source>
        <dbReference type="Proteomes" id="UP000612808"/>
    </source>
</evidence>
<dbReference type="AlphaFoldDB" id="A0A8J3J994"/>
<name>A0A8J3J994_9ACTN</name>
<gene>
    <name evidence="2" type="ORF">Aru02nite_50890</name>
</gene>
<sequence length="224" mass="23307">MQTFDTRSPITAILDIPAGRVLFTASDRTDTTVEVRPVDAGKGRDVRLANQTTVEYADGVLRIRAETSMRHQIFGPSGSVEVTVQLPTGSRVEARTASAEFRTVGRLGDIAYDSSHGTITVDEAASVRLTTAAGDVSVGHVDGSAEIRTSKGDIAVTEAARGVVTMRTDAGNLSIGAAPGVSVSLDAGTSYGRIVNSLTNGDGAHAELDIRATTSYGNITARSL</sequence>
<feature type="domain" description="DUF4097" evidence="1">
    <location>
        <begin position="27"/>
        <end position="198"/>
    </location>
</feature>